<dbReference type="AlphaFoldDB" id="A0AAJ0FHU4"/>
<dbReference type="RefSeq" id="XP_060285169.1">
    <property type="nucleotide sequence ID" value="XM_060423965.1"/>
</dbReference>
<accession>A0AAJ0FHU4</accession>
<reference evidence="3" key="1">
    <citation type="submission" date="2023-06" db="EMBL/GenBank/DDBJ databases">
        <title>Genome-scale phylogeny and comparative genomics of the fungal order Sordariales.</title>
        <authorList>
            <consortium name="Lawrence Berkeley National Laboratory"/>
            <person name="Hensen N."/>
            <person name="Bonometti L."/>
            <person name="Westerberg I."/>
            <person name="Brannstrom I.O."/>
            <person name="Guillou S."/>
            <person name="Cros-Aarteil S."/>
            <person name="Calhoun S."/>
            <person name="Haridas S."/>
            <person name="Kuo A."/>
            <person name="Mondo S."/>
            <person name="Pangilinan J."/>
            <person name="Riley R."/>
            <person name="Labutti K."/>
            <person name="Andreopoulos B."/>
            <person name="Lipzen A."/>
            <person name="Chen C."/>
            <person name="Yanf M."/>
            <person name="Daum C."/>
            <person name="Ng V."/>
            <person name="Clum A."/>
            <person name="Steindorff A."/>
            <person name="Ohm R."/>
            <person name="Martin F."/>
            <person name="Silar P."/>
            <person name="Natvig D."/>
            <person name="Lalanne C."/>
            <person name="Gautier V."/>
            <person name="Ament-Velasquez S.L."/>
            <person name="Kruys A."/>
            <person name="Hutchinson M.I."/>
            <person name="Powell A.J."/>
            <person name="Barry K."/>
            <person name="Miller A.N."/>
            <person name="Grigoriev I.V."/>
            <person name="Debuchy R."/>
            <person name="Gladieux P."/>
            <person name="Thoren M.H."/>
            <person name="Johannesson H."/>
        </authorList>
    </citation>
    <scope>NUCLEOTIDE SEQUENCE</scope>
    <source>
        <strain evidence="3">8032-3</strain>
    </source>
</reference>
<evidence type="ECO:0000313" key="3">
    <source>
        <dbReference type="EMBL" id="KAK1768956.1"/>
    </source>
</evidence>
<name>A0AAJ0FHU4_9PEZI</name>
<proteinExistence type="predicted"/>
<evidence type="ECO:0000313" key="4">
    <source>
        <dbReference type="Proteomes" id="UP001244011"/>
    </source>
</evidence>
<dbReference type="GeneID" id="85307152"/>
<feature type="domain" description="DUF6590" evidence="2">
    <location>
        <begin position="188"/>
        <end position="341"/>
    </location>
</feature>
<evidence type="ECO:0000259" key="2">
    <source>
        <dbReference type="Pfam" id="PF20233"/>
    </source>
</evidence>
<dbReference type="Proteomes" id="UP001244011">
    <property type="component" value="Unassembled WGS sequence"/>
</dbReference>
<gene>
    <name evidence="3" type="ORF">QBC33DRAFT_367355</name>
</gene>
<dbReference type="Pfam" id="PF20233">
    <property type="entry name" value="DUF6590"/>
    <property type="match status" value="1"/>
</dbReference>
<feature type="region of interest" description="Disordered" evidence="1">
    <location>
        <begin position="1"/>
        <end position="58"/>
    </location>
</feature>
<evidence type="ECO:0000256" key="1">
    <source>
        <dbReference type="SAM" id="MobiDB-lite"/>
    </source>
</evidence>
<dbReference type="EMBL" id="MU839004">
    <property type="protein sequence ID" value="KAK1768956.1"/>
    <property type="molecule type" value="Genomic_DNA"/>
</dbReference>
<comment type="caution">
    <text evidence="3">The sequence shown here is derived from an EMBL/GenBank/DDBJ whole genome shotgun (WGS) entry which is preliminary data.</text>
</comment>
<protein>
    <recommendedName>
        <fullName evidence="2">DUF6590 domain-containing protein</fullName>
    </recommendedName>
</protein>
<keyword evidence="4" id="KW-1185">Reference proteome</keyword>
<sequence length="349" mass="39267">MTTATDGAARLSQDEDDQVSGWQGEPEFFYGDFSRCSPPGDPGQRPATPDTPARRSGVHWRWDSTYQDYVQQRGDQVLLYTEYQNPRGCSEPQVAPGHSSGAKDDIQRHSSAIPNFGDLSIDGDVGPTEDLDWSARQVAGPPNGVHPSMYSVPSMPPRTMPRPMARLGPSKPYEDALDPRFRIVDKPKRFFSVGRIFKMVWFEPRTQHSATTSPGLDWTAACPQFHEEKPCAKFRFFVVARRRLHHSLCLSITTFVGKGATKEGRGRSKDFAVLYPFTIEPPEPFPEEEISRRPIAVIIEESEQFLAPTARLDCARIYTVEDNVRVMKIGRVHPESLDDLEAYYSESVS</sequence>
<dbReference type="InterPro" id="IPR046497">
    <property type="entry name" value="DUF6590"/>
</dbReference>
<organism evidence="3 4">
    <name type="scientific">Phialemonium atrogriseum</name>
    <dbReference type="NCBI Taxonomy" id="1093897"/>
    <lineage>
        <taxon>Eukaryota</taxon>
        <taxon>Fungi</taxon>
        <taxon>Dikarya</taxon>
        <taxon>Ascomycota</taxon>
        <taxon>Pezizomycotina</taxon>
        <taxon>Sordariomycetes</taxon>
        <taxon>Sordariomycetidae</taxon>
        <taxon>Cephalothecales</taxon>
        <taxon>Cephalothecaceae</taxon>
        <taxon>Phialemonium</taxon>
    </lineage>
</organism>